<dbReference type="Proteomes" id="UP000053660">
    <property type="component" value="Unassembled WGS sequence"/>
</dbReference>
<name>A0A0B1SJQ8_OESDE</name>
<sequence>MANTPENLVTARAPSTSASPSTATTPKNDPRIARFTASILVLCSIGLAQLICQALATGIILPVAQLLTAFLCGFTYEWSLLHGEGLTRTRRAYFDVANVLETYHTRARTMGHLFNPDPPTPMVSFSADGGQPGMTHEASTERTDFINARDAHYANMYQIAMKMNKELDFMEKADKEGGKDSTPSDGKDGEKKEAKADKNESAQKSSSKKPKDAKNTLKL</sequence>
<evidence type="ECO:0000256" key="2">
    <source>
        <dbReference type="SAM" id="Phobius"/>
    </source>
</evidence>
<protein>
    <submittedName>
        <fullName evidence="3">Uncharacterized protein</fullName>
    </submittedName>
</protein>
<feature type="compositionally biased region" description="Low complexity" evidence="1">
    <location>
        <begin position="10"/>
        <end position="26"/>
    </location>
</feature>
<reference evidence="3 4" key="1">
    <citation type="submission" date="2014-03" db="EMBL/GenBank/DDBJ databases">
        <title>Draft genome of the hookworm Oesophagostomum dentatum.</title>
        <authorList>
            <person name="Mitreva M."/>
        </authorList>
    </citation>
    <scope>NUCLEOTIDE SEQUENCE [LARGE SCALE GENOMIC DNA]</scope>
    <source>
        <strain evidence="3 4">OD-Hann</strain>
    </source>
</reference>
<gene>
    <name evidence="3" type="ORF">OESDEN_16832</name>
</gene>
<feature type="region of interest" description="Disordered" evidence="1">
    <location>
        <begin position="1"/>
        <end position="29"/>
    </location>
</feature>
<organism evidence="3 4">
    <name type="scientific">Oesophagostomum dentatum</name>
    <name type="common">Nodular worm</name>
    <dbReference type="NCBI Taxonomy" id="61180"/>
    <lineage>
        <taxon>Eukaryota</taxon>
        <taxon>Metazoa</taxon>
        <taxon>Ecdysozoa</taxon>
        <taxon>Nematoda</taxon>
        <taxon>Chromadorea</taxon>
        <taxon>Rhabditida</taxon>
        <taxon>Rhabditina</taxon>
        <taxon>Rhabditomorpha</taxon>
        <taxon>Strongyloidea</taxon>
        <taxon>Strongylidae</taxon>
        <taxon>Oesophagostomum</taxon>
    </lineage>
</organism>
<feature type="transmembrane region" description="Helical" evidence="2">
    <location>
        <begin position="35"/>
        <end position="56"/>
    </location>
</feature>
<dbReference type="OrthoDB" id="5836881at2759"/>
<evidence type="ECO:0000256" key="1">
    <source>
        <dbReference type="SAM" id="MobiDB-lite"/>
    </source>
</evidence>
<proteinExistence type="predicted"/>
<feature type="compositionally biased region" description="Basic and acidic residues" evidence="1">
    <location>
        <begin position="209"/>
        <end position="219"/>
    </location>
</feature>
<keyword evidence="2" id="KW-0812">Transmembrane</keyword>
<accession>A0A0B1SJQ8</accession>
<dbReference type="EMBL" id="KN573331">
    <property type="protein sequence ID" value="KHJ83470.1"/>
    <property type="molecule type" value="Genomic_DNA"/>
</dbReference>
<keyword evidence="2" id="KW-1133">Transmembrane helix</keyword>
<evidence type="ECO:0000313" key="4">
    <source>
        <dbReference type="Proteomes" id="UP000053660"/>
    </source>
</evidence>
<keyword evidence="4" id="KW-1185">Reference proteome</keyword>
<dbReference type="AlphaFoldDB" id="A0A0B1SJQ8"/>
<keyword evidence="2" id="KW-0472">Membrane</keyword>
<feature type="region of interest" description="Disordered" evidence="1">
    <location>
        <begin position="171"/>
        <end position="219"/>
    </location>
</feature>
<feature type="compositionally biased region" description="Basic and acidic residues" evidence="1">
    <location>
        <begin position="185"/>
        <end position="201"/>
    </location>
</feature>
<evidence type="ECO:0000313" key="3">
    <source>
        <dbReference type="EMBL" id="KHJ83470.1"/>
    </source>
</evidence>